<evidence type="ECO:0000313" key="2">
    <source>
        <dbReference type="EMBL" id="PTB56120.1"/>
    </source>
</evidence>
<name>A0A2T4AG99_TRIHA</name>
<dbReference type="AlphaFoldDB" id="A0A2T4AG99"/>
<accession>A0A2T4AG99</accession>
<feature type="compositionally biased region" description="Polar residues" evidence="1">
    <location>
        <begin position="138"/>
        <end position="148"/>
    </location>
</feature>
<dbReference type="EMBL" id="KZ679679">
    <property type="protein sequence ID" value="PTB56120.1"/>
    <property type="molecule type" value="Genomic_DNA"/>
</dbReference>
<gene>
    <name evidence="2" type="ORF">M431DRAFT_418018</name>
</gene>
<evidence type="ECO:0000256" key="1">
    <source>
        <dbReference type="SAM" id="MobiDB-lite"/>
    </source>
</evidence>
<keyword evidence="3" id="KW-1185">Reference proteome</keyword>
<evidence type="ECO:0000313" key="3">
    <source>
        <dbReference type="Proteomes" id="UP000241690"/>
    </source>
</evidence>
<feature type="region of interest" description="Disordered" evidence="1">
    <location>
        <begin position="138"/>
        <end position="165"/>
    </location>
</feature>
<dbReference type="RefSeq" id="XP_024775797.1">
    <property type="nucleotide sequence ID" value="XM_024914997.1"/>
</dbReference>
<protein>
    <submittedName>
        <fullName evidence="2">Uncharacterized protein</fullName>
    </submittedName>
</protein>
<dbReference type="GeneID" id="36623563"/>
<organism evidence="2 3">
    <name type="scientific">Trichoderma harzianum CBS 226.95</name>
    <dbReference type="NCBI Taxonomy" id="983964"/>
    <lineage>
        <taxon>Eukaryota</taxon>
        <taxon>Fungi</taxon>
        <taxon>Dikarya</taxon>
        <taxon>Ascomycota</taxon>
        <taxon>Pezizomycotina</taxon>
        <taxon>Sordariomycetes</taxon>
        <taxon>Hypocreomycetidae</taxon>
        <taxon>Hypocreales</taxon>
        <taxon>Hypocreaceae</taxon>
        <taxon>Trichoderma</taxon>
    </lineage>
</organism>
<sequence>MDGDSLGGRQWQRVPCRRPAAAQGWEGKDFVWLMLSVRCWEWVCINEDGHLSCRYIWCVDGCVDTGDLINLYINALHVRSQVFFAIQQPYKAGYLPSYPSASSSPFTLTTICLQTNTHCPTAACRCIARSRRSSVQISVQGNTQNSRPTSKRHNQQGAAGMRYLA</sequence>
<proteinExistence type="predicted"/>
<dbReference type="Proteomes" id="UP000241690">
    <property type="component" value="Unassembled WGS sequence"/>
</dbReference>
<reference evidence="2 3" key="1">
    <citation type="submission" date="2016-07" db="EMBL/GenBank/DDBJ databases">
        <title>Multiple horizontal gene transfer events from other fungi enriched the ability of initially mycotrophic Trichoderma (Ascomycota) to feed on dead plant biomass.</title>
        <authorList>
            <consortium name="DOE Joint Genome Institute"/>
            <person name="Aerts A."/>
            <person name="Atanasova L."/>
            <person name="Chenthamara K."/>
            <person name="Zhang J."/>
            <person name="Grujic M."/>
            <person name="Henrissat B."/>
            <person name="Kuo A."/>
            <person name="Salamov A."/>
            <person name="Lipzen A."/>
            <person name="Labutti K."/>
            <person name="Barry K."/>
            <person name="Miao Y."/>
            <person name="Rahimi M.J."/>
            <person name="Shen Q."/>
            <person name="Grigoriev I.V."/>
            <person name="Kubicek C.P."/>
            <person name="Druzhinina I.S."/>
        </authorList>
    </citation>
    <scope>NUCLEOTIDE SEQUENCE [LARGE SCALE GENOMIC DNA]</scope>
    <source>
        <strain evidence="2 3">CBS 226.95</strain>
    </source>
</reference>